<evidence type="ECO:0000259" key="10">
    <source>
        <dbReference type="PROSITE" id="PS51387"/>
    </source>
</evidence>
<keyword evidence="3" id="KW-0285">Flavoprotein</keyword>
<dbReference type="InterPro" id="IPR006094">
    <property type="entry name" value="Oxid_FAD_bind_N"/>
</dbReference>
<dbReference type="Pfam" id="PF08031">
    <property type="entry name" value="BBE"/>
    <property type="match status" value="1"/>
</dbReference>
<evidence type="ECO:0000256" key="6">
    <source>
        <dbReference type="ARBA" id="ARBA00023002"/>
    </source>
</evidence>
<dbReference type="PANTHER" id="PTHR32448">
    <property type="entry name" value="OS08G0158400 PROTEIN"/>
    <property type="match status" value="1"/>
</dbReference>
<dbReference type="InterPro" id="IPR016166">
    <property type="entry name" value="FAD-bd_PCMH"/>
</dbReference>
<evidence type="ECO:0000256" key="9">
    <source>
        <dbReference type="SAM" id="SignalP"/>
    </source>
</evidence>
<proteinExistence type="inferred from homology"/>
<protein>
    <recommendedName>
        <fullName evidence="10">FAD-binding PCMH-type domain-containing protein</fullName>
    </recommendedName>
</protein>
<evidence type="ECO:0000256" key="5">
    <source>
        <dbReference type="ARBA" id="ARBA00022827"/>
    </source>
</evidence>
<dbReference type="Gene3D" id="3.30.465.10">
    <property type="match status" value="1"/>
</dbReference>
<keyword evidence="5" id="KW-0274">FAD</keyword>
<dbReference type="InterPro" id="IPR016167">
    <property type="entry name" value="FAD-bd_PCMH_sub1"/>
</dbReference>
<dbReference type="Gene3D" id="3.40.462.20">
    <property type="match status" value="1"/>
</dbReference>
<evidence type="ECO:0000256" key="3">
    <source>
        <dbReference type="ARBA" id="ARBA00022630"/>
    </source>
</evidence>
<feature type="signal peptide" evidence="9">
    <location>
        <begin position="1"/>
        <end position="20"/>
    </location>
</feature>
<dbReference type="GO" id="GO:0071949">
    <property type="term" value="F:FAD binding"/>
    <property type="evidence" value="ECO:0007669"/>
    <property type="project" value="InterPro"/>
</dbReference>
<dbReference type="InterPro" id="IPR006093">
    <property type="entry name" value="Oxy_OxRdtase_FAD_BS"/>
</dbReference>
<dbReference type="Pfam" id="PF01565">
    <property type="entry name" value="FAD_binding_4"/>
    <property type="match status" value="1"/>
</dbReference>
<evidence type="ECO:0000256" key="2">
    <source>
        <dbReference type="ARBA" id="ARBA00005466"/>
    </source>
</evidence>
<keyword evidence="4 9" id="KW-0732">Signal</keyword>
<feature type="chain" id="PRO_5035862530" description="FAD-binding PCMH-type domain-containing protein" evidence="9">
    <location>
        <begin position="21"/>
        <end position="559"/>
    </location>
</feature>
<name>A0A8T0QUD6_PANVG</name>
<keyword evidence="6" id="KW-0560">Oxidoreductase</keyword>
<feature type="region of interest" description="Disordered" evidence="8">
    <location>
        <begin position="534"/>
        <end position="559"/>
    </location>
</feature>
<organism evidence="11 12">
    <name type="scientific">Panicum virgatum</name>
    <name type="common">Blackwell switchgrass</name>
    <dbReference type="NCBI Taxonomy" id="38727"/>
    <lineage>
        <taxon>Eukaryota</taxon>
        <taxon>Viridiplantae</taxon>
        <taxon>Streptophyta</taxon>
        <taxon>Embryophyta</taxon>
        <taxon>Tracheophyta</taxon>
        <taxon>Spermatophyta</taxon>
        <taxon>Magnoliopsida</taxon>
        <taxon>Liliopsida</taxon>
        <taxon>Poales</taxon>
        <taxon>Poaceae</taxon>
        <taxon>PACMAD clade</taxon>
        <taxon>Panicoideae</taxon>
        <taxon>Panicodae</taxon>
        <taxon>Paniceae</taxon>
        <taxon>Panicinae</taxon>
        <taxon>Panicum</taxon>
        <taxon>Panicum sect. Hiantes</taxon>
    </lineage>
</organism>
<comment type="cofactor">
    <cofactor evidence="1">
        <name>FAD</name>
        <dbReference type="ChEBI" id="CHEBI:57692"/>
    </cofactor>
</comment>
<reference evidence="11" key="1">
    <citation type="submission" date="2020-05" db="EMBL/GenBank/DDBJ databases">
        <title>WGS assembly of Panicum virgatum.</title>
        <authorList>
            <person name="Lovell J.T."/>
            <person name="Jenkins J."/>
            <person name="Shu S."/>
            <person name="Juenger T.E."/>
            <person name="Schmutz J."/>
        </authorList>
    </citation>
    <scope>NUCLEOTIDE SEQUENCE</scope>
    <source>
        <strain evidence="11">AP13</strain>
    </source>
</reference>
<evidence type="ECO:0000313" key="11">
    <source>
        <dbReference type="EMBL" id="KAG2576852.1"/>
    </source>
</evidence>
<dbReference type="OrthoDB" id="407275at2759"/>
<dbReference type="Proteomes" id="UP000823388">
    <property type="component" value="Chromosome 6N"/>
</dbReference>
<dbReference type="PROSITE" id="PS00862">
    <property type="entry name" value="OX2_COVAL_FAD"/>
    <property type="match status" value="1"/>
</dbReference>
<dbReference type="AlphaFoldDB" id="A0A8T0QUD6"/>
<comment type="caution">
    <text evidence="11">The sequence shown here is derived from an EMBL/GenBank/DDBJ whole genome shotgun (WGS) entry which is preliminary data.</text>
</comment>
<evidence type="ECO:0000256" key="4">
    <source>
        <dbReference type="ARBA" id="ARBA00022729"/>
    </source>
</evidence>
<dbReference type="PROSITE" id="PS51387">
    <property type="entry name" value="FAD_PCMH"/>
    <property type="match status" value="1"/>
</dbReference>
<gene>
    <name evidence="11" type="ORF">PVAP13_6NG061400</name>
</gene>
<evidence type="ECO:0000313" key="12">
    <source>
        <dbReference type="Proteomes" id="UP000823388"/>
    </source>
</evidence>
<evidence type="ECO:0000256" key="1">
    <source>
        <dbReference type="ARBA" id="ARBA00001974"/>
    </source>
</evidence>
<evidence type="ECO:0000256" key="8">
    <source>
        <dbReference type="SAM" id="MobiDB-lite"/>
    </source>
</evidence>
<sequence>MAALVLFSLVLLRLFAAVQAGAAQDDGASFTACLAAAGVRNVTTRGSPGYGAALRVPIMNLRFAGAGAPQPAAVVVPASLEELRAAVRCARAAALVVRLRSGGHSYEGLSYTTEDRSAFAVVDLAALDRVRVRVGGATAWVEAGATLGQVYHAVAAASPALAFSAGSCPTVGSGGHIAGGGFGLLSRRHGLAGDNVVDAVLVDAEGRVLDRSGMGEDVFWAIRGGGGGAWGAVYAWRVQLRPVPEHVTAFVVNRPGTAASVARLVSTWQHVAPWLPDEFYISAFVGAGLPESNGTGISVTFKGFYLGPADEALQILTARFPEIGLSDLNPREMSWIESVVFFSGLPEGSSVSDLTDRVLHKKNYFKAKSDYARRPMALDQLIRAVDLLSEQPRAYVILDPYGGAMDRIDPADLPFPHRKGNIHGIQYLIEWAADEDGHRDEFMDWLRRFYDFMGAYVAKNPRAAYINYMDLDLGTNNWSDDRQLDNKIPNPEVEAARAWGERYFLGNYDRLVRAKTTIDPDNVFRNAQSIPPLRVPGVTRSSPRGISPEVISNGSTYDS</sequence>
<dbReference type="SUPFAM" id="SSF56176">
    <property type="entry name" value="FAD-binding/transporter-associated domain-like"/>
    <property type="match status" value="1"/>
</dbReference>
<keyword evidence="7" id="KW-0325">Glycoprotein</keyword>
<accession>A0A8T0QUD6</accession>
<dbReference type="InterPro" id="IPR016169">
    <property type="entry name" value="FAD-bd_PCMH_sub2"/>
</dbReference>
<dbReference type="EMBL" id="CM029048">
    <property type="protein sequence ID" value="KAG2576852.1"/>
    <property type="molecule type" value="Genomic_DNA"/>
</dbReference>
<feature type="compositionally biased region" description="Polar residues" evidence="8">
    <location>
        <begin position="539"/>
        <end position="559"/>
    </location>
</feature>
<comment type="similarity">
    <text evidence="2">Belongs to the oxygen-dependent FAD-linked oxidoreductase family.</text>
</comment>
<dbReference type="Gene3D" id="3.30.43.10">
    <property type="entry name" value="Uridine Diphospho-n-acetylenolpyruvylglucosamine Reductase, domain 2"/>
    <property type="match status" value="1"/>
</dbReference>
<dbReference type="InterPro" id="IPR012951">
    <property type="entry name" value="BBE"/>
</dbReference>
<keyword evidence="12" id="KW-1185">Reference proteome</keyword>
<dbReference type="InterPro" id="IPR036318">
    <property type="entry name" value="FAD-bd_PCMH-like_sf"/>
</dbReference>
<feature type="domain" description="FAD-binding PCMH-type" evidence="10">
    <location>
        <begin position="67"/>
        <end position="243"/>
    </location>
</feature>
<dbReference type="GO" id="GO:0016491">
    <property type="term" value="F:oxidoreductase activity"/>
    <property type="evidence" value="ECO:0007669"/>
    <property type="project" value="UniProtKB-KW"/>
</dbReference>
<evidence type="ECO:0000256" key="7">
    <source>
        <dbReference type="ARBA" id="ARBA00023180"/>
    </source>
</evidence>